<dbReference type="AlphaFoldDB" id="A0A6A5Z4D9"/>
<evidence type="ECO:0000256" key="1">
    <source>
        <dbReference type="SAM" id="MobiDB-lite"/>
    </source>
</evidence>
<dbReference type="EMBL" id="ML977327">
    <property type="protein sequence ID" value="KAF2113757.1"/>
    <property type="molecule type" value="Genomic_DNA"/>
</dbReference>
<dbReference type="Proteomes" id="UP000799770">
    <property type="component" value="Unassembled WGS sequence"/>
</dbReference>
<reference evidence="2" key="1">
    <citation type="journal article" date="2020" name="Stud. Mycol.">
        <title>101 Dothideomycetes genomes: a test case for predicting lifestyles and emergence of pathogens.</title>
        <authorList>
            <person name="Haridas S."/>
            <person name="Albert R."/>
            <person name="Binder M."/>
            <person name="Bloem J."/>
            <person name="Labutti K."/>
            <person name="Salamov A."/>
            <person name="Andreopoulos B."/>
            <person name="Baker S."/>
            <person name="Barry K."/>
            <person name="Bills G."/>
            <person name="Bluhm B."/>
            <person name="Cannon C."/>
            <person name="Castanera R."/>
            <person name="Culley D."/>
            <person name="Daum C."/>
            <person name="Ezra D."/>
            <person name="Gonzalez J."/>
            <person name="Henrissat B."/>
            <person name="Kuo A."/>
            <person name="Liang C."/>
            <person name="Lipzen A."/>
            <person name="Lutzoni F."/>
            <person name="Magnuson J."/>
            <person name="Mondo S."/>
            <person name="Nolan M."/>
            <person name="Ohm R."/>
            <person name="Pangilinan J."/>
            <person name="Park H.-J."/>
            <person name="Ramirez L."/>
            <person name="Alfaro M."/>
            <person name="Sun H."/>
            <person name="Tritt A."/>
            <person name="Yoshinaga Y."/>
            <person name="Zwiers L.-H."/>
            <person name="Turgeon B."/>
            <person name="Goodwin S."/>
            <person name="Spatafora J."/>
            <person name="Crous P."/>
            <person name="Grigoriev I."/>
        </authorList>
    </citation>
    <scope>NUCLEOTIDE SEQUENCE</scope>
    <source>
        <strain evidence="2">CBS 627.86</strain>
    </source>
</reference>
<feature type="compositionally biased region" description="Polar residues" evidence="1">
    <location>
        <begin position="31"/>
        <end position="53"/>
    </location>
</feature>
<sequence length="120" mass="13530">MSVTTTANAQTYNIRAALADYDLHHTEETPLDTSVNTHPAPASQLQNPLNWPTDQRRVPPYRPVNTELDQSQRRVYQNGIEQVFVGVMFSGVFVEATLARLWRATAGRVWDAGYKIGGEW</sequence>
<keyword evidence="3" id="KW-1185">Reference proteome</keyword>
<organism evidence="2 3">
    <name type="scientific">Lophiotrema nucula</name>
    <dbReference type="NCBI Taxonomy" id="690887"/>
    <lineage>
        <taxon>Eukaryota</taxon>
        <taxon>Fungi</taxon>
        <taxon>Dikarya</taxon>
        <taxon>Ascomycota</taxon>
        <taxon>Pezizomycotina</taxon>
        <taxon>Dothideomycetes</taxon>
        <taxon>Pleosporomycetidae</taxon>
        <taxon>Pleosporales</taxon>
        <taxon>Lophiotremataceae</taxon>
        <taxon>Lophiotrema</taxon>
    </lineage>
</organism>
<gene>
    <name evidence="2" type="ORF">BDV96DRAFT_495990</name>
</gene>
<feature type="region of interest" description="Disordered" evidence="1">
    <location>
        <begin position="29"/>
        <end position="66"/>
    </location>
</feature>
<evidence type="ECO:0000313" key="2">
    <source>
        <dbReference type="EMBL" id="KAF2113757.1"/>
    </source>
</evidence>
<accession>A0A6A5Z4D9</accession>
<proteinExistence type="predicted"/>
<dbReference type="OrthoDB" id="5201563at2759"/>
<name>A0A6A5Z4D9_9PLEO</name>
<protein>
    <submittedName>
        <fullName evidence="2">Uncharacterized protein</fullName>
    </submittedName>
</protein>
<evidence type="ECO:0000313" key="3">
    <source>
        <dbReference type="Proteomes" id="UP000799770"/>
    </source>
</evidence>